<protein>
    <submittedName>
        <fullName evidence="1">Uncharacterized protein</fullName>
    </submittedName>
</protein>
<sequence>MKLNKQEQRVLNEFMQELESNTYTRKEIVDKHMARAVSFFITETAIKEPLKRLIRKYHQ</sequence>
<comment type="caution">
    <text evidence="1">The sequence shown here is derived from an EMBL/GenBank/DDBJ whole genome shotgun (WGS) entry which is preliminary data.</text>
</comment>
<gene>
    <name evidence="1" type="ORF">LCGC14_0569660</name>
</gene>
<dbReference type="AlphaFoldDB" id="A0A0F9RPJ8"/>
<organism evidence="1">
    <name type="scientific">marine sediment metagenome</name>
    <dbReference type="NCBI Taxonomy" id="412755"/>
    <lineage>
        <taxon>unclassified sequences</taxon>
        <taxon>metagenomes</taxon>
        <taxon>ecological metagenomes</taxon>
    </lineage>
</organism>
<proteinExistence type="predicted"/>
<reference evidence="1" key="1">
    <citation type="journal article" date="2015" name="Nature">
        <title>Complex archaea that bridge the gap between prokaryotes and eukaryotes.</title>
        <authorList>
            <person name="Spang A."/>
            <person name="Saw J.H."/>
            <person name="Jorgensen S.L."/>
            <person name="Zaremba-Niedzwiedzka K."/>
            <person name="Martijn J."/>
            <person name="Lind A.E."/>
            <person name="van Eijk R."/>
            <person name="Schleper C."/>
            <person name="Guy L."/>
            <person name="Ettema T.J."/>
        </authorList>
    </citation>
    <scope>NUCLEOTIDE SEQUENCE</scope>
</reference>
<accession>A0A0F9RPJ8</accession>
<name>A0A0F9RPJ8_9ZZZZ</name>
<dbReference type="EMBL" id="LAZR01000835">
    <property type="protein sequence ID" value="KKN56649.1"/>
    <property type="molecule type" value="Genomic_DNA"/>
</dbReference>
<evidence type="ECO:0000313" key="1">
    <source>
        <dbReference type="EMBL" id="KKN56649.1"/>
    </source>
</evidence>